<dbReference type="HOGENOM" id="CLU_2922850_0_0_1"/>
<protein>
    <submittedName>
        <fullName evidence="2">Uncharacterized protein</fullName>
    </submittedName>
</protein>
<dbReference type="OrthoDB" id="10261632at2759"/>
<accession>A0A0C3CD02</accession>
<feature type="compositionally biased region" description="Basic residues" evidence="1">
    <location>
        <begin position="1"/>
        <end position="12"/>
    </location>
</feature>
<dbReference type="EMBL" id="KN831770">
    <property type="protein sequence ID" value="KIM46635.1"/>
    <property type="molecule type" value="Genomic_DNA"/>
</dbReference>
<gene>
    <name evidence="2" type="ORF">M413DRAFT_440241</name>
</gene>
<keyword evidence="3" id="KW-1185">Reference proteome</keyword>
<feature type="region of interest" description="Disordered" evidence="1">
    <location>
        <begin position="1"/>
        <end position="33"/>
    </location>
</feature>
<organism evidence="2 3">
    <name type="scientific">Hebeloma cylindrosporum</name>
    <dbReference type="NCBI Taxonomy" id="76867"/>
    <lineage>
        <taxon>Eukaryota</taxon>
        <taxon>Fungi</taxon>
        <taxon>Dikarya</taxon>
        <taxon>Basidiomycota</taxon>
        <taxon>Agaricomycotina</taxon>
        <taxon>Agaricomycetes</taxon>
        <taxon>Agaricomycetidae</taxon>
        <taxon>Agaricales</taxon>
        <taxon>Agaricineae</taxon>
        <taxon>Hymenogastraceae</taxon>
        <taxon>Hebeloma</taxon>
    </lineage>
</organism>
<proteinExistence type="predicted"/>
<sequence length="61" mass="6546">MLAPHRKGKASKPPRASSEAPVGEDLTATSYTRSLNKTTTRLEVLLKVIVVTPVILQTVSS</sequence>
<name>A0A0C3CD02_HEBCY</name>
<dbReference type="Proteomes" id="UP000053424">
    <property type="component" value="Unassembled WGS sequence"/>
</dbReference>
<evidence type="ECO:0000256" key="1">
    <source>
        <dbReference type="SAM" id="MobiDB-lite"/>
    </source>
</evidence>
<evidence type="ECO:0000313" key="2">
    <source>
        <dbReference type="EMBL" id="KIM46635.1"/>
    </source>
</evidence>
<evidence type="ECO:0000313" key="3">
    <source>
        <dbReference type="Proteomes" id="UP000053424"/>
    </source>
</evidence>
<reference evidence="3" key="2">
    <citation type="submission" date="2015-01" db="EMBL/GenBank/DDBJ databases">
        <title>Evolutionary Origins and Diversification of the Mycorrhizal Mutualists.</title>
        <authorList>
            <consortium name="DOE Joint Genome Institute"/>
            <consortium name="Mycorrhizal Genomics Consortium"/>
            <person name="Kohler A."/>
            <person name="Kuo A."/>
            <person name="Nagy L.G."/>
            <person name="Floudas D."/>
            <person name="Copeland A."/>
            <person name="Barry K.W."/>
            <person name="Cichocki N."/>
            <person name="Veneault-Fourrey C."/>
            <person name="LaButti K."/>
            <person name="Lindquist E.A."/>
            <person name="Lipzen A."/>
            <person name="Lundell T."/>
            <person name="Morin E."/>
            <person name="Murat C."/>
            <person name="Riley R."/>
            <person name="Ohm R."/>
            <person name="Sun H."/>
            <person name="Tunlid A."/>
            <person name="Henrissat B."/>
            <person name="Grigoriev I.V."/>
            <person name="Hibbett D.S."/>
            <person name="Martin F."/>
        </authorList>
    </citation>
    <scope>NUCLEOTIDE SEQUENCE [LARGE SCALE GENOMIC DNA]</scope>
    <source>
        <strain evidence="3">h7</strain>
    </source>
</reference>
<reference evidence="2 3" key="1">
    <citation type="submission" date="2014-04" db="EMBL/GenBank/DDBJ databases">
        <authorList>
            <consortium name="DOE Joint Genome Institute"/>
            <person name="Kuo A."/>
            <person name="Gay G."/>
            <person name="Dore J."/>
            <person name="Kohler A."/>
            <person name="Nagy L.G."/>
            <person name="Floudas D."/>
            <person name="Copeland A."/>
            <person name="Barry K.W."/>
            <person name="Cichocki N."/>
            <person name="Veneault-Fourrey C."/>
            <person name="LaButti K."/>
            <person name="Lindquist E.A."/>
            <person name="Lipzen A."/>
            <person name="Lundell T."/>
            <person name="Morin E."/>
            <person name="Murat C."/>
            <person name="Sun H."/>
            <person name="Tunlid A."/>
            <person name="Henrissat B."/>
            <person name="Grigoriev I.V."/>
            <person name="Hibbett D.S."/>
            <person name="Martin F."/>
            <person name="Nordberg H.P."/>
            <person name="Cantor M.N."/>
            <person name="Hua S.X."/>
        </authorList>
    </citation>
    <scope>NUCLEOTIDE SEQUENCE [LARGE SCALE GENOMIC DNA]</scope>
    <source>
        <strain evidence="3">h7</strain>
    </source>
</reference>
<dbReference type="AlphaFoldDB" id="A0A0C3CD02"/>